<comment type="catalytic activity">
    <reaction evidence="4">
        <text>Couples ATP hydrolysis with the unwinding of duplex DNA by translocating in the 3'-5' direction.</text>
        <dbReference type="EC" id="5.6.2.4"/>
    </reaction>
</comment>
<dbReference type="VEuPathDB" id="FungiDB:PTTG_07769"/>
<feature type="region of interest" description="Disordered" evidence="6">
    <location>
        <begin position="459"/>
        <end position="490"/>
    </location>
</feature>
<evidence type="ECO:0000313" key="7">
    <source>
        <dbReference type="EMBL" id="OAV89212.1"/>
    </source>
</evidence>
<dbReference type="GO" id="GO:0043138">
    <property type="term" value="F:3'-5' DNA helicase activity"/>
    <property type="evidence" value="ECO:0007669"/>
    <property type="project" value="UniProtKB-EC"/>
</dbReference>
<accession>A0A180GA60</accession>
<evidence type="ECO:0000313" key="9">
    <source>
        <dbReference type="Proteomes" id="UP000005240"/>
    </source>
</evidence>
<dbReference type="EnsemblFungi" id="PTTG_07769-t43_1">
    <property type="protein sequence ID" value="PTTG_07769-t43_1-p1"/>
    <property type="gene ID" value="PTTG_07769"/>
</dbReference>
<dbReference type="EC" id="5.6.2.4" evidence="5"/>
<gene>
    <name evidence="7" type="ORF">PTTG_07769</name>
</gene>
<dbReference type="STRING" id="630390.A0A180GA60"/>
<keyword evidence="9" id="KW-1185">Reference proteome</keyword>
<reference evidence="8" key="4">
    <citation type="submission" date="2025-05" db="UniProtKB">
        <authorList>
            <consortium name="EnsemblFungi"/>
        </authorList>
    </citation>
    <scope>IDENTIFICATION</scope>
    <source>
        <strain evidence="8">isolate 1-1 / race 1 (BBBD)</strain>
    </source>
</reference>
<dbReference type="AlphaFoldDB" id="A0A180GA60"/>
<dbReference type="Gene3D" id="3.40.50.300">
    <property type="entry name" value="P-loop containing nucleotide triphosphate hydrolases"/>
    <property type="match status" value="2"/>
</dbReference>
<keyword evidence="2" id="KW-0238">DNA-binding</keyword>
<dbReference type="Proteomes" id="UP000005240">
    <property type="component" value="Unassembled WGS sequence"/>
</dbReference>
<dbReference type="SUPFAM" id="SSF52540">
    <property type="entry name" value="P-loop containing nucleoside triphosphate hydrolases"/>
    <property type="match status" value="1"/>
</dbReference>
<dbReference type="PANTHER" id="PTHR13710:SF105">
    <property type="entry name" value="ATP-DEPENDENT DNA HELICASE Q1"/>
    <property type="match status" value="1"/>
</dbReference>
<organism evidence="7">
    <name type="scientific">Puccinia triticina (isolate 1-1 / race 1 (BBBD))</name>
    <name type="common">Brown leaf rust fungus</name>
    <dbReference type="NCBI Taxonomy" id="630390"/>
    <lineage>
        <taxon>Eukaryota</taxon>
        <taxon>Fungi</taxon>
        <taxon>Dikarya</taxon>
        <taxon>Basidiomycota</taxon>
        <taxon>Pucciniomycotina</taxon>
        <taxon>Pucciniomycetes</taxon>
        <taxon>Pucciniales</taxon>
        <taxon>Pucciniaceae</taxon>
        <taxon>Puccinia</taxon>
    </lineage>
</organism>
<reference evidence="7" key="1">
    <citation type="submission" date="2009-11" db="EMBL/GenBank/DDBJ databases">
        <authorList>
            <consortium name="The Broad Institute Genome Sequencing Platform"/>
            <person name="Ward D."/>
            <person name="Feldgarden M."/>
            <person name="Earl A."/>
            <person name="Young S.K."/>
            <person name="Zeng Q."/>
            <person name="Koehrsen M."/>
            <person name="Alvarado L."/>
            <person name="Berlin A."/>
            <person name="Bochicchio J."/>
            <person name="Borenstein D."/>
            <person name="Chapman S.B."/>
            <person name="Chen Z."/>
            <person name="Engels R."/>
            <person name="Freedman E."/>
            <person name="Gellesch M."/>
            <person name="Goldberg J."/>
            <person name="Griggs A."/>
            <person name="Gujja S."/>
            <person name="Heilman E."/>
            <person name="Heiman D."/>
            <person name="Hepburn T."/>
            <person name="Howarth C."/>
            <person name="Jen D."/>
            <person name="Larson L."/>
            <person name="Lewis B."/>
            <person name="Mehta T."/>
            <person name="Park D."/>
            <person name="Pearson M."/>
            <person name="Roberts A."/>
            <person name="Saif S."/>
            <person name="Shea T."/>
            <person name="Shenoy N."/>
            <person name="Sisk P."/>
            <person name="Stolte C."/>
            <person name="Sykes S."/>
            <person name="Thomson T."/>
            <person name="Walk T."/>
            <person name="White J."/>
            <person name="Yandava C."/>
            <person name="Izard J."/>
            <person name="Baranova O.V."/>
            <person name="Blanton J.M."/>
            <person name="Tanner A.C."/>
            <person name="Dewhirst F.E."/>
            <person name="Haas B."/>
            <person name="Nusbaum C."/>
            <person name="Birren B."/>
        </authorList>
    </citation>
    <scope>NUCLEOTIDE SEQUENCE [LARGE SCALE GENOMIC DNA]</scope>
    <source>
        <strain evidence="7">1-1 BBBD Race 1</strain>
    </source>
</reference>
<dbReference type="EMBL" id="ADAS02000136">
    <property type="protein sequence ID" value="OAV89212.1"/>
    <property type="molecule type" value="Genomic_DNA"/>
</dbReference>
<evidence type="ECO:0000256" key="3">
    <source>
        <dbReference type="ARBA" id="ARBA00023235"/>
    </source>
</evidence>
<evidence type="ECO:0000256" key="2">
    <source>
        <dbReference type="ARBA" id="ARBA00023125"/>
    </source>
</evidence>
<dbReference type="GO" id="GO:0005737">
    <property type="term" value="C:cytoplasm"/>
    <property type="evidence" value="ECO:0007669"/>
    <property type="project" value="TreeGrafter"/>
</dbReference>
<sequence>MDGSLLVISEQDPADAHITRTTFPLTKAKGKKKPLRLKQDIKNLDNNNLIEYVKDKSKKKYKEAPKKLQEDTGCSLARGYHSFVLAGTGYGKSRITELYFHLYAPQRKKVVLVLNPLDLLGKDQSPEVFLNNEFFTDLYFSNVLQSRLVLIVIDEAHMIYVWALCNWGKLSSCWYGITFKKKKDAYNSKSRLVRRYHACTGDEDKSDCVKAFKIKKFPIFSSTMALGPGQNWKQVQCVICDPSTMSQMMGQCGRDGKPVLVLLLMEPRRKKGKNSVKDLKSRKKQLTDDDRMDAYAVTPACMRVVNAVDNLRSKLPKGSRTSGHLKFDHCKWLNCNPKAAQEIQKLVNLFTKDNFDRILNDPTAIEKITEDLLVHSEGFYNDLMGAKPEFKAARFFGPMRANLVAEALKHINYKPSLIGKLIGGEMFDNQINNMFAFIQAYKKTEWFEQQVFDIEEEKRKTEREKKEKYDKKKRDDEEKQRENKNREAMKLAKQAKDVIALEHFKQIQATKAATNIG</sequence>
<dbReference type="PANTHER" id="PTHR13710">
    <property type="entry name" value="DNA HELICASE RECQ FAMILY MEMBER"/>
    <property type="match status" value="1"/>
</dbReference>
<reference evidence="7" key="2">
    <citation type="submission" date="2016-05" db="EMBL/GenBank/DDBJ databases">
        <title>Comparative analysis highlights variable genome content of wheat rusts and divergence of the mating loci.</title>
        <authorList>
            <person name="Cuomo C.A."/>
            <person name="Bakkeren G."/>
            <person name="Szabo L."/>
            <person name="Khalil H."/>
            <person name="Joly D."/>
            <person name="Goldberg J."/>
            <person name="Young S."/>
            <person name="Zeng Q."/>
            <person name="Fellers J."/>
        </authorList>
    </citation>
    <scope>NUCLEOTIDE SEQUENCE [LARGE SCALE GENOMIC DNA]</scope>
    <source>
        <strain evidence="7">1-1 BBBD Race 1</strain>
    </source>
</reference>
<dbReference type="GO" id="GO:0003677">
    <property type="term" value="F:DNA binding"/>
    <property type="evidence" value="ECO:0007669"/>
    <property type="project" value="UniProtKB-KW"/>
</dbReference>
<dbReference type="GO" id="GO:0009378">
    <property type="term" value="F:four-way junction helicase activity"/>
    <property type="evidence" value="ECO:0007669"/>
    <property type="project" value="TreeGrafter"/>
</dbReference>
<evidence type="ECO:0000256" key="1">
    <source>
        <dbReference type="ARBA" id="ARBA00005446"/>
    </source>
</evidence>
<evidence type="ECO:0000256" key="4">
    <source>
        <dbReference type="ARBA" id="ARBA00034617"/>
    </source>
</evidence>
<evidence type="ECO:0000256" key="6">
    <source>
        <dbReference type="SAM" id="MobiDB-lite"/>
    </source>
</evidence>
<dbReference type="GO" id="GO:0005694">
    <property type="term" value="C:chromosome"/>
    <property type="evidence" value="ECO:0007669"/>
    <property type="project" value="TreeGrafter"/>
</dbReference>
<reference evidence="8 9" key="3">
    <citation type="journal article" date="2017" name="G3 (Bethesda)">
        <title>Comparative analysis highlights variable genome content of wheat rusts and divergence of the mating loci.</title>
        <authorList>
            <person name="Cuomo C.A."/>
            <person name="Bakkeren G."/>
            <person name="Khalil H.B."/>
            <person name="Panwar V."/>
            <person name="Joly D."/>
            <person name="Linning R."/>
            <person name="Sakthikumar S."/>
            <person name="Song X."/>
            <person name="Adiconis X."/>
            <person name="Fan L."/>
            <person name="Goldberg J.M."/>
            <person name="Levin J.Z."/>
            <person name="Young S."/>
            <person name="Zeng Q."/>
            <person name="Anikster Y."/>
            <person name="Bruce M."/>
            <person name="Wang M."/>
            <person name="Yin C."/>
            <person name="McCallum B."/>
            <person name="Szabo L.J."/>
            <person name="Hulbert S."/>
            <person name="Chen X."/>
            <person name="Fellers J.P."/>
        </authorList>
    </citation>
    <scope>NUCLEOTIDE SEQUENCE</scope>
    <source>
        <strain evidence="9">Isolate 1-1 / race 1 (BBBD)</strain>
        <strain evidence="8">isolate 1-1 / race 1 (BBBD)</strain>
    </source>
</reference>
<evidence type="ECO:0000256" key="5">
    <source>
        <dbReference type="ARBA" id="ARBA00034808"/>
    </source>
</evidence>
<evidence type="ECO:0000313" key="8">
    <source>
        <dbReference type="EnsemblFungi" id="PTTG_07769-t43_1-p1"/>
    </source>
</evidence>
<keyword evidence="3" id="KW-0413">Isomerase</keyword>
<dbReference type="GO" id="GO:0000724">
    <property type="term" value="P:double-strand break repair via homologous recombination"/>
    <property type="evidence" value="ECO:0007669"/>
    <property type="project" value="TreeGrafter"/>
</dbReference>
<dbReference type="InterPro" id="IPR027417">
    <property type="entry name" value="P-loop_NTPase"/>
</dbReference>
<proteinExistence type="inferred from homology"/>
<name>A0A180GA60_PUCT1</name>
<dbReference type="OrthoDB" id="10261556at2759"/>
<comment type="similarity">
    <text evidence="1">Belongs to the helicase family. RecQ subfamily.</text>
</comment>
<protein>
    <recommendedName>
        <fullName evidence="5">DNA 3'-5' helicase</fullName>
        <ecNumber evidence="5">5.6.2.4</ecNumber>
    </recommendedName>
</protein>